<dbReference type="EMBL" id="DS474630">
    <property type="protein sequence ID" value="EDO26818.1"/>
    <property type="molecule type" value="Genomic_DNA"/>
</dbReference>
<gene>
    <name evidence="1" type="ORF">NEMVEDRAFT_v1g224693</name>
</gene>
<dbReference type="eggNOG" id="ENOG502S176">
    <property type="taxonomic scope" value="Eukaryota"/>
</dbReference>
<evidence type="ECO:0000313" key="1">
    <source>
        <dbReference type="EMBL" id="EDO26818.1"/>
    </source>
</evidence>
<dbReference type="AlphaFoldDB" id="A7TAZ9"/>
<protein>
    <recommendedName>
        <fullName evidence="3">Right handed beta helix domain-containing protein</fullName>
    </recommendedName>
</protein>
<dbReference type="HOGENOM" id="CLU_854117_0_0_1"/>
<accession>A7TAZ9</accession>
<dbReference type="InterPro" id="IPR011050">
    <property type="entry name" value="Pectin_lyase_fold/virulence"/>
</dbReference>
<sequence>MSIKNTSITKSRAFGPGGFIAITEGLGGMCVNVSNSTFTNCTGYVGGAVYLTLGSQSNVTISSCKFVNNSSPTAPGGGIYIETAGDKLVDAGCVRKSSTHVKYRKWMHSSLIQILDTEFIGNVALLGGACYFAQGEVHLERCRFVDNFASAGSGHVEIHEDSTGVVVLDSRFQQNRNTKYHQGVTYSTATFISTESTAPIVFQNTTLDLRTMGESDTILRFSKGGEVEFNDSMIYCPIGSSLTVFNFTNKITQNCTIWITSLQFDCHACANGLYSLLRGHSNGTAPTSGLQCLSCPFGASCAGYIKANDGFFGYPVQDFPPALNFT</sequence>
<dbReference type="InParanoid" id="A7TAZ9"/>
<evidence type="ECO:0000313" key="2">
    <source>
        <dbReference type="Proteomes" id="UP000001593"/>
    </source>
</evidence>
<name>A7TAZ9_NEMVE</name>
<reference evidence="1 2" key="1">
    <citation type="journal article" date="2007" name="Science">
        <title>Sea anemone genome reveals ancestral eumetazoan gene repertoire and genomic organization.</title>
        <authorList>
            <person name="Putnam N.H."/>
            <person name="Srivastava M."/>
            <person name="Hellsten U."/>
            <person name="Dirks B."/>
            <person name="Chapman J."/>
            <person name="Salamov A."/>
            <person name="Terry A."/>
            <person name="Shapiro H."/>
            <person name="Lindquist E."/>
            <person name="Kapitonov V.V."/>
            <person name="Jurka J."/>
            <person name="Genikhovich G."/>
            <person name="Grigoriev I.V."/>
            <person name="Lucas S.M."/>
            <person name="Steele R.E."/>
            <person name="Finnerty J.R."/>
            <person name="Technau U."/>
            <person name="Martindale M.Q."/>
            <person name="Rokhsar D.S."/>
        </authorList>
    </citation>
    <scope>NUCLEOTIDE SEQUENCE [LARGE SCALE GENOMIC DNA]</scope>
    <source>
        <strain evidence="2">CH2 X CH6</strain>
    </source>
</reference>
<dbReference type="Gene3D" id="2.160.20.10">
    <property type="entry name" value="Single-stranded right-handed beta-helix, Pectin lyase-like"/>
    <property type="match status" value="1"/>
</dbReference>
<dbReference type="Proteomes" id="UP000001593">
    <property type="component" value="Unassembled WGS sequence"/>
</dbReference>
<organism evidence="1 2">
    <name type="scientific">Nematostella vectensis</name>
    <name type="common">Starlet sea anemone</name>
    <dbReference type="NCBI Taxonomy" id="45351"/>
    <lineage>
        <taxon>Eukaryota</taxon>
        <taxon>Metazoa</taxon>
        <taxon>Cnidaria</taxon>
        <taxon>Anthozoa</taxon>
        <taxon>Hexacorallia</taxon>
        <taxon>Actiniaria</taxon>
        <taxon>Edwardsiidae</taxon>
        <taxon>Nematostella</taxon>
    </lineage>
</organism>
<proteinExistence type="predicted"/>
<dbReference type="PhylomeDB" id="A7TAZ9"/>
<keyword evidence="2" id="KW-1185">Reference proteome</keyword>
<evidence type="ECO:0008006" key="3">
    <source>
        <dbReference type="Google" id="ProtNLM"/>
    </source>
</evidence>
<dbReference type="PANTHER" id="PTHR11319">
    <property type="entry name" value="G PROTEIN-COUPLED RECEPTOR-RELATED"/>
    <property type="match status" value="1"/>
</dbReference>
<dbReference type="SUPFAM" id="SSF51126">
    <property type="entry name" value="Pectin lyase-like"/>
    <property type="match status" value="1"/>
</dbReference>
<dbReference type="InterPro" id="IPR012334">
    <property type="entry name" value="Pectin_lyas_fold"/>
</dbReference>
<feature type="non-terminal residue" evidence="1">
    <location>
        <position position="326"/>
    </location>
</feature>
<dbReference type="PANTHER" id="PTHR11319:SF35">
    <property type="entry name" value="OUTER MEMBRANE PROTEIN PMPC-RELATED"/>
    <property type="match status" value="1"/>
</dbReference>